<accession>A0A6J4UCU8</accession>
<reference evidence="3" key="1">
    <citation type="submission" date="2020-02" db="EMBL/GenBank/DDBJ databases">
        <authorList>
            <person name="Meier V. D."/>
        </authorList>
    </citation>
    <scope>NUCLEOTIDE SEQUENCE</scope>
    <source>
        <strain evidence="3">AVDCRST_MAG70</strain>
    </source>
</reference>
<sequence>MILPASPIETDSTRGSVRPVPGGTGPAVPAAVEVIVVGGGPAGSATAALLADLGHEVLILDKARFPRHKACSEYVNPGGVAVLERLGVMSEIDALGAHRMAAMRVHAPGGRSYLADYDGVETGRTALGLSRYRLDHLLLRRAMAAGATVAEGAHVRGLVVDGGVVRGVEVTVGGTRQTIRARLVIGADGRHSVVTRSLGIDATVPWLAQTGLVAHYRDVSGLDRFGEMHVGRGGYGGLAPLEDGLTNVAFVSPADRVAGRTGGMRDYFDAGIASLPGMAERLRGGRIEGTVRGVGPMAHRATRVAGDGYLLVGDAAYFLDPFTGEGIYAALRAAELAAPVASAALRRGEVTASSLAPYRAARRRVFTAKGAVCWIVQGFIHQPPLMDYVTRRLDERAPLGRQLASVLGNIGPAAPALSPVFLARLLRP</sequence>
<feature type="domain" description="FAD-binding" evidence="2">
    <location>
        <begin position="32"/>
        <end position="367"/>
    </location>
</feature>
<dbReference type="SUPFAM" id="SSF51905">
    <property type="entry name" value="FAD/NAD(P)-binding domain"/>
    <property type="match status" value="1"/>
</dbReference>
<dbReference type="EMBL" id="CADCWH010000057">
    <property type="protein sequence ID" value="CAA9544181.1"/>
    <property type="molecule type" value="Genomic_DNA"/>
</dbReference>
<dbReference type="InterPro" id="IPR036188">
    <property type="entry name" value="FAD/NAD-bd_sf"/>
</dbReference>
<dbReference type="InterPro" id="IPR002938">
    <property type="entry name" value="FAD-bd"/>
</dbReference>
<dbReference type="Pfam" id="PF01494">
    <property type="entry name" value="FAD_binding_3"/>
    <property type="match status" value="1"/>
</dbReference>
<evidence type="ECO:0000313" key="3">
    <source>
        <dbReference type="EMBL" id="CAA9544181.1"/>
    </source>
</evidence>
<evidence type="ECO:0000256" key="1">
    <source>
        <dbReference type="SAM" id="MobiDB-lite"/>
    </source>
</evidence>
<dbReference type="PRINTS" id="PR00420">
    <property type="entry name" value="RNGMNOXGNASE"/>
</dbReference>
<dbReference type="PANTHER" id="PTHR42685">
    <property type="entry name" value="GERANYLGERANYL DIPHOSPHATE REDUCTASE"/>
    <property type="match status" value="1"/>
</dbReference>
<dbReference type="AlphaFoldDB" id="A0A6J4UCU8"/>
<evidence type="ECO:0000259" key="2">
    <source>
        <dbReference type="Pfam" id="PF01494"/>
    </source>
</evidence>
<feature type="region of interest" description="Disordered" evidence="1">
    <location>
        <begin position="1"/>
        <end position="22"/>
    </location>
</feature>
<dbReference type="GO" id="GO:0071949">
    <property type="term" value="F:FAD binding"/>
    <property type="evidence" value="ECO:0007669"/>
    <property type="project" value="InterPro"/>
</dbReference>
<dbReference type="InterPro" id="IPR050407">
    <property type="entry name" value="Geranylgeranyl_reductase"/>
</dbReference>
<proteinExistence type="predicted"/>
<name>A0A6J4UCU8_9BACT</name>
<organism evidence="3">
    <name type="scientific">uncultured Thermomicrobiales bacterium</name>
    <dbReference type="NCBI Taxonomy" id="1645740"/>
    <lineage>
        <taxon>Bacteria</taxon>
        <taxon>Pseudomonadati</taxon>
        <taxon>Thermomicrobiota</taxon>
        <taxon>Thermomicrobia</taxon>
        <taxon>Thermomicrobiales</taxon>
        <taxon>environmental samples</taxon>
    </lineage>
</organism>
<dbReference type="PANTHER" id="PTHR42685:SF22">
    <property type="entry name" value="CONDITIONED MEDIUM FACTOR RECEPTOR 1"/>
    <property type="match status" value="1"/>
</dbReference>
<dbReference type="Gene3D" id="3.50.50.60">
    <property type="entry name" value="FAD/NAD(P)-binding domain"/>
    <property type="match status" value="1"/>
</dbReference>
<protein>
    <submittedName>
        <fullName evidence="3">Geranylgeranyl reductase</fullName>
    </submittedName>
</protein>
<gene>
    <name evidence="3" type="ORF">AVDCRST_MAG70-365</name>
</gene>